<sequence length="135" mass="15626">MTDSVEKHSFTFPKKEKLKSKKLIERLFSEGKHLTVFPLKLIYLAIDAPMDARIKTSVAVPKKNIKSAVKRNRVKRLLREAYRLNKHLVFNNSEGNFAFLILYLGKEMPSFDSIDKCTKAILQKFLKKIDNAKVD</sequence>
<evidence type="ECO:0000256" key="1">
    <source>
        <dbReference type="ARBA" id="ARBA00002663"/>
    </source>
</evidence>
<keyword evidence="5 7" id="KW-0378">Hydrolase</keyword>
<dbReference type="PANTHER" id="PTHR33992:SF1">
    <property type="entry name" value="RIBONUCLEASE P PROTEIN COMPONENT"/>
    <property type="match status" value="1"/>
</dbReference>
<dbReference type="GO" id="GO:0004526">
    <property type="term" value="F:ribonuclease P activity"/>
    <property type="evidence" value="ECO:0007669"/>
    <property type="project" value="UniProtKB-EC"/>
</dbReference>
<organism evidence="9 10">
    <name type="scientific">Maribacter arenosus</name>
    <dbReference type="NCBI Taxonomy" id="1854708"/>
    <lineage>
        <taxon>Bacteria</taxon>
        <taxon>Pseudomonadati</taxon>
        <taxon>Bacteroidota</taxon>
        <taxon>Flavobacteriia</taxon>
        <taxon>Flavobacteriales</taxon>
        <taxon>Flavobacteriaceae</taxon>
        <taxon>Maribacter</taxon>
    </lineage>
</organism>
<accession>A0ABR7VFS8</accession>
<dbReference type="InterPro" id="IPR020568">
    <property type="entry name" value="Ribosomal_Su5_D2-typ_SF"/>
</dbReference>
<comment type="catalytic activity">
    <reaction evidence="7">
        <text>Endonucleolytic cleavage of RNA, removing 5'-extranucleotides from tRNA precursor.</text>
        <dbReference type="EC" id="3.1.26.5"/>
    </reaction>
</comment>
<keyword evidence="2 7" id="KW-0819">tRNA processing</keyword>
<evidence type="ECO:0000256" key="2">
    <source>
        <dbReference type="ARBA" id="ARBA00022694"/>
    </source>
</evidence>
<evidence type="ECO:0000256" key="7">
    <source>
        <dbReference type="HAMAP-Rule" id="MF_00227"/>
    </source>
</evidence>
<keyword evidence="3 7" id="KW-0540">Nuclease</keyword>
<dbReference type="Pfam" id="PF00825">
    <property type="entry name" value="Ribonuclease_P"/>
    <property type="match status" value="1"/>
</dbReference>
<keyword evidence="4 7" id="KW-0255">Endonuclease</keyword>
<gene>
    <name evidence="7 9" type="primary">rnpA</name>
    <name evidence="9" type="ORF">HPE63_11110</name>
</gene>
<dbReference type="SUPFAM" id="SSF54211">
    <property type="entry name" value="Ribosomal protein S5 domain 2-like"/>
    <property type="match status" value="1"/>
</dbReference>
<dbReference type="InterPro" id="IPR000100">
    <property type="entry name" value="RNase_P"/>
</dbReference>
<dbReference type="EC" id="3.1.26.5" evidence="7 8"/>
<dbReference type="EMBL" id="JABTCG010000004">
    <property type="protein sequence ID" value="MBD0851218.1"/>
    <property type="molecule type" value="Genomic_DNA"/>
</dbReference>
<name>A0ABR7VFS8_9FLAO</name>
<dbReference type="PROSITE" id="PS00648">
    <property type="entry name" value="RIBONUCLEASE_P"/>
    <property type="match status" value="1"/>
</dbReference>
<comment type="function">
    <text evidence="1 7">RNaseP catalyzes the removal of the 5'-leader sequence from pre-tRNA to produce the mature 5'-terminus. It can also cleave other RNA substrates such as 4.5S RNA. The protein component plays an auxiliary but essential role in vivo by binding to the 5'-leader sequence and broadening the substrate specificity of the ribozyme.</text>
</comment>
<dbReference type="InterPro" id="IPR014721">
    <property type="entry name" value="Ribsml_uS5_D2-typ_fold_subgr"/>
</dbReference>
<evidence type="ECO:0000256" key="4">
    <source>
        <dbReference type="ARBA" id="ARBA00022759"/>
    </source>
</evidence>
<protein>
    <recommendedName>
        <fullName evidence="7 8">Ribonuclease P protein component</fullName>
        <shortName evidence="7">RNase P protein</shortName>
        <shortName evidence="7">RNaseP protein</shortName>
        <ecNumber evidence="7 8">3.1.26.5</ecNumber>
    </recommendedName>
    <alternativeName>
        <fullName evidence="7">Protein C5</fullName>
    </alternativeName>
</protein>
<evidence type="ECO:0000313" key="9">
    <source>
        <dbReference type="EMBL" id="MBD0851218.1"/>
    </source>
</evidence>
<dbReference type="InterPro" id="IPR020539">
    <property type="entry name" value="RNase_P_CS"/>
</dbReference>
<dbReference type="Proteomes" id="UP000598350">
    <property type="component" value="Unassembled WGS sequence"/>
</dbReference>
<comment type="subunit">
    <text evidence="7">Consists of a catalytic RNA component (M1 or rnpB) and a protein subunit.</text>
</comment>
<comment type="caution">
    <text evidence="9">The sequence shown here is derived from an EMBL/GenBank/DDBJ whole genome shotgun (WGS) entry which is preliminary data.</text>
</comment>
<evidence type="ECO:0000256" key="6">
    <source>
        <dbReference type="ARBA" id="ARBA00022884"/>
    </source>
</evidence>
<evidence type="ECO:0000256" key="5">
    <source>
        <dbReference type="ARBA" id="ARBA00022801"/>
    </source>
</evidence>
<dbReference type="HAMAP" id="MF_00227">
    <property type="entry name" value="RNase_P"/>
    <property type="match status" value="1"/>
</dbReference>
<evidence type="ECO:0000313" key="10">
    <source>
        <dbReference type="Proteomes" id="UP000598350"/>
    </source>
</evidence>
<dbReference type="RefSeq" id="WP_188314354.1">
    <property type="nucleotide sequence ID" value="NZ_JABTCG010000004.1"/>
</dbReference>
<keyword evidence="6 7" id="KW-0694">RNA-binding</keyword>
<dbReference type="Gene3D" id="3.30.230.10">
    <property type="match status" value="1"/>
</dbReference>
<evidence type="ECO:0000256" key="3">
    <source>
        <dbReference type="ARBA" id="ARBA00022722"/>
    </source>
</evidence>
<keyword evidence="10" id="KW-1185">Reference proteome</keyword>
<dbReference type="NCBIfam" id="TIGR00188">
    <property type="entry name" value="rnpA"/>
    <property type="match status" value="1"/>
</dbReference>
<reference evidence="9 10" key="1">
    <citation type="submission" date="2020-05" db="EMBL/GenBank/DDBJ databases">
        <title>The draft genome sequence of Maribacter arenosus CAU 1321.</title>
        <authorList>
            <person name="Mu L."/>
        </authorList>
    </citation>
    <scope>NUCLEOTIDE SEQUENCE [LARGE SCALE GENOMIC DNA]</scope>
    <source>
        <strain evidence="9 10">CAU 1321</strain>
    </source>
</reference>
<comment type="similarity">
    <text evidence="7">Belongs to the RnpA family.</text>
</comment>
<proteinExistence type="inferred from homology"/>
<evidence type="ECO:0000256" key="8">
    <source>
        <dbReference type="NCBIfam" id="TIGR00188"/>
    </source>
</evidence>
<dbReference type="PANTHER" id="PTHR33992">
    <property type="entry name" value="RIBONUCLEASE P PROTEIN COMPONENT"/>
    <property type="match status" value="1"/>
</dbReference>